<dbReference type="AlphaFoldDB" id="A0A941JN76"/>
<evidence type="ECO:0000313" key="2">
    <source>
        <dbReference type="Proteomes" id="UP000767446"/>
    </source>
</evidence>
<reference evidence="1" key="1">
    <citation type="submission" date="2021-02" db="EMBL/GenBank/DDBJ databases">
        <title>Metagenome analyses of Stigonema ocellatum DSM 106950, Chlorogloea purpurea SAG 13.99 and Gomphosphaeria aponina DSM 107014.</title>
        <authorList>
            <person name="Marter P."/>
            <person name="Huang S."/>
        </authorList>
    </citation>
    <scope>NUCLEOTIDE SEQUENCE</scope>
    <source>
        <strain evidence="1">JP213</strain>
    </source>
</reference>
<sequence>MKRKEIEERSLLIALTGSHAYGTNVPDSDQDYRGVFVANREYYLGCKNIEQKDSWDLNNPEEITGKFSFLDHNPDFCLYELKKLFYLIEKNNPNLVELFWFDREYYLHLTPLGEKLISHREKFLSSRLKYSAAGYAESQIKRMERHRRWLLNPPQKRPTPQDFGFNRSDYLPLTKSQVNSFIEFLYVLVRDCIEYLEPVEKFRELILGDIDYKAILKNYPMTDEIYGKVQKITNASDEFMHHLHMTRMYQSAIQDWENYQQWLKKRNPDRAALEAKCGYDAKHGSHCLRLLRMAKEAVSEGVLKPHRHKVGDANYLLAVRQGEVSYEELMGEADKLFQEVKGVKSVLSERVERNFLNDLCMEIVAEMGF</sequence>
<dbReference type="Proteomes" id="UP000767446">
    <property type="component" value="Unassembled WGS sequence"/>
</dbReference>
<comment type="caution">
    <text evidence="1">The sequence shown here is derived from an EMBL/GenBank/DDBJ whole genome shotgun (WGS) entry which is preliminary data.</text>
</comment>
<protein>
    <submittedName>
        <fullName evidence="1">Nucleotidyltransferase domain-containing protein</fullName>
    </submittedName>
</protein>
<accession>A0A941JN76</accession>
<dbReference type="Pfam" id="PF10127">
    <property type="entry name" value="RlaP"/>
    <property type="match status" value="1"/>
</dbReference>
<dbReference type="EMBL" id="JADQBC010000103">
    <property type="protein sequence ID" value="MBR8829034.1"/>
    <property type="molecule type" value="Genomic_DNA"/>
</dbReference>
<proteinExistence type="predicted"/>
<gene>
    <name evidence="1" type="ORF">DSM107014_14240</name>
</gene>
<organism evidence="1 2">
    <name type="scientific">Gomphosphaeria aponina SAG 52.96 = DSM 107014</name>
    <dbReference type="NCBI Taxonomy" id="1521640"/>
    <lineage>
        <taxon>Bacteria</taxon>
        <taxon>Bacillati</taxon>
        <taxon>Cyanobacteriota</taxon>
        <taxon>Cyanophyceae</taxon>
        <taxon>Oscillatoriophycideae</taxon>
        <taxon>Chroococcales</taxon>
        <taxon>Gomphosphaeriaceae</taxon>
        <taxon>Gomphosphaeria</taxon>
    </lineage>
</organism>
<name>A0A941JN76_9CHRO</name>
<dbReference type="PANTHER" id="PTHR34817">
    <property type="entry name" value="NUCLEOTIDYLTRANSFERASE"/>
    <property type="match status" value="1"/>
</dbReference>
<dbReference type="InterPro" id="IPR018775">
    <property type="entry name" value="RlaP"/>
</dbReference>
<evidence type="ECO:0000313" key="1">
    <source>
        <dbReference type="EMBL" id="MBR8829034.1"/>
    </source>
</evidence>
<dbReference type="PANTHER" id="PTHR34817:SF1">
    <property type="entry name" value="NUCLEOTIDYLTRANSFERASE"/>
    <property type="match status" value="1"/>
</dbReference>